<reference evidence="1 2" key="1">
    <citation type="journal article" date="2015" name="Nature">
        <title>rRNA introns, odd ribosomes, and small enigmatic genomes across a large radiation of phyla.</title>
        <authorList>
            <person name="Brown C.T."/>
            <person name="Hug L.A."/>
            <person name="Thomas B.C."/>
            <person name="Sharon I."/>
            <person name="Castelle C.J."/>
            <person name="Singh A."/>
            <person name="Wilkins M.J."/>
            <person name="Williams K.H."/>
            <person name="Banfield J.F."/>
        </authorList>
    </citation>
    <scope>NUCLEOTIDE SEQUENCE [LARGE SCALE GENOMIC DNA]</scope>
</reference>
<dbReference type="Proteomes" id="UP000033945">
    <property type="component" value="Unassembled WGS sequence"/>
</dbReference>
<comment type="caution">
    <text evidence="1">The sequence shown here is derived from an EMBL/GenBank/DDBJ whole genome shotgun (WGS) entry which is preliminary data.</text>
</comment>
<accession>A0A0G1IXG2</accession>
<evidence type="ECO:0008006" key="3">
    <source>
        <dbReference type="Google" id="ProtNLM"/>
    </source>
</evidence>
<sequence>MIRIKKLKSLLAIVENSALGDNYLFRNLYADVNGEEKDILEDGALSCAVFASAVLLNLELIKKPHATVSGTVKDMFESGWREIAQLGPGAVILWEKIIFEDGKEHSHIGFYIGNEEAISNSFADKCPRRHHITYGTNQDGAPKRKIEKIYWHPELND</sequence>
<protein>
    <recommendedName>
        <fullName evidence="3">NlpC/P60 domain-containing protein</fullName>
    </recommendedName>
</protein>
<evidence type="ECO:0000313" key="2">
    <source>
        <dbReference type="Proteomes" id="UP000033945"/>
    </source>
</evidence>
<name>A0A0G1IXG2_9BACT</name>
<dbReference type="EMBL" id="LCIT01000001">
    <property type="protein sequence ID" value="KKT63765.1"/>
    <property type="molecule type" value="Genomic_DNA"/>
</dbReference>
<dbReference type="AlphaFoldDB" id="A0A0G1IXG2"/>
<evidence type="ECO:0000313" key="1">
    <source>
        <dbReference type="EMBL" id="KKT63765.1"/>
    </source>
</evidence>
<gene>
    <name evidence="1" type="ORF">UW55_C0001G0058</name>
</gene>
<proteinExistence type="predicted"/>
<organism evidence="1 2">
    <name type="scientific">Candidatus Giovannonibacteria bacterium GW2011_GWA2_44_26</name>
    <dbReference type="NCBI Taxonomy" id="1618648"/>
    <lineage>
        <taxon>Bacteria</taxon>
        <taxon>Candidatus Giovannoniibacteriota</taxon>
    </lineage>
</organism>